<accession>A0A4S8QA99</accession>
<evidence type="ECO:0000313" key="2">
    <source>
        <dbReference type="Proteomes" id="UP000308760"/>
    </source>
</evidence>
<gene>
    <name evidence="1" type="ORF">FAB82_11420</name>
</gene>
<sequence length="119" mass="12956">MVGIVMIESARILSGAQKMKQLSSEAKSLPQDVVRAAQRAETANRGFMCADGAKEFADDFKEDMQELHEHLSDTHSVLTKVARSWDKADEDGAADFKPFESDLSGFQVPTINGGPSVRA</sequence>
<proteinExistence type="predicted"/>
<comment type="caution">
    <text evidence="1">The sequence shown here is derived from an EMBL/GenBank/DDBJ whole genome shotgun (WGS) entry which is preliminary data.</text>
</comment>
<reference evidence="1 2" key="2">
    <citation type="submission" date="2019-05" db="EMBL/GenBank/DDBJ databases">
        <title>Glycomyces buryatensis sp. nov.</title>
        <authorList>
            <person name="Nikitina E."/>
        </authorList>
    </citation>
    <scope>NUCLEOTIDE SEQUENCE [LARGE SCALE GENOMIC DNA]</scope>
    <source>
        <strain evidence="1 2">18</strain>
    </source>
</reference>
<keyword evidence="2" id="KW-1185">Reference proteome</keyword>
<dbReference type="RefSeq" id="WP_136534673.1">
    <property type="nucleotide sequence ID" value="NZ_STGY01000044.1"/>
</dbReference>
<organism evidence="1 2">
    <name type="scientific">Glycomyces buryatensis</name>
    <dbReference type="NCBI Taxonomy" id="2570927"/>
    <lineage>
        <taxon>Bacteria</taxon>
        <taxon>Bacillati</taxon>
        <taxon>Actinomycetota</taxon>
        <taxon>Actinomycetes</taxon>
        <taxon>Glycomycetales</taxon>
        <taxon>Glycomycetaceae</taxon>
        <taxon>Glycomyces</taxon>
    </lineage>
</organism>
<evidence type="ECO:0008006" key="3">
    <source>
        <dbReference type="Google" id="ProtNLM"/>
    </source>
</evidence>
<dbReference type="OrthoDB" id="5219697at2"/>
<protein>
    <recommendedName>
        <fullName evidence="3">WXG100 family type VII secretion target</fullName>
    </recommendedName>
</protein>
<name>A0A4S8QA99_9ACTN</name>
<dbReference type="Proteomes" id="UP000308760">
    <property type="component" value="Unassembled WGS sequence"/>
</dbReference>
<dbReference type="AlphaFoldDB" id="A0A4S8QA99"/>
<dbReference type="EMBL" id="STGY01000044">
    <property type="protein sequence ID" value="THV41403.1"/>
    <property type="molecule type" value="Genomic_DNA"/>
</dbReference>
<reference evidence="2" key="1">
    <citation type="submission" date="2019-04" db="EMBL/GenBank/DDBJ databases">
        <title>Nocardioides xinjiangensis sp. nov.</title>
        <authorList>
            <person name="Liu S."/>
        </authorList>
    </citation>
    <scope>NUCLEOTIDE SEQUENCE [LARGE SCALE GENOMIC DNA]</scope>
    <source>
        <strain evidence="2">18</strain>
    </source>
</reference>
<evidence type="ECO:0000313" key="1">
    <source>
        <dbReference type="EMBL" id="THV41403.1"/>
    </source>
</evidence>